<protein>
    <submittedName>
        <fullName evidence="3">Transposase</fullName>
    </submittedName>
</protein>
<dbReference type="PANTHER" id="PTHR46889">
    <property type="entry name" value="TRANSPOSASE INSF FOR INSERTION SEQUENCE IS3B-RELATED"/>
    <property type="match status" value="1"/>
</dbReference>
<dbReference type="InterPro" id="IPR048020">
    <property type="entry name" value="Transpos_IS3"/>
</dbReference>
<dbReference type="Proteomes" id="UP000613512">
    <property type="component" value="Unassembled WGS sequence"/>
</dbReference>
<dbReference type="Pfam" id="PF00665">
    <property type="entry name" value="rve"/>
    <property type="match status" value="1"/>
</dbReference>
<dbReference type="GO" id="GO:0015074">
    <property type="term" value="P:DNA integration"/>
    <property type="evidence" value="ECO:0007669"/>
    <property type="project" value="InterPro"/>
</dbReference>
<dbReference type="PROSITE" id="PS50994">
    <property type="entry name" value="INTEGRASE"/>
    <property type="match status" value="1"/>
</dbReference>
<keyword evidence="4" id="KW-1185">Reference proteome</keyword>
<gene>
    <name evidence="3" type="ORF">GCM10008025_06410</name>
</gene>
<evidence type="ECO:0000313" key="4">
    <source>
        <dbReference type="Proteomes" id="UP000613512"/>
    </source>
</evidence>
<evidence type="ECO:0000259" key="2">
    <source>
        <dbReference type="PROSITE" id="PS50994"/>
    </source>
</evidence>
<comment type="function">
    <text evidence="1">Involved in the transposition of the insertion sequence.</text>
</comment>
<reference evidence="3" key="2">
    <citation type="submission" date="2020-09" db="EMBL/GenBank/DDBJ databases">
        <authorList>
            <person name="Sun Q."/>
            <person name="Zhou Y."/>
        </authorList>
    </citation>
    <scope>NUCLEOTIDE SEQUENCE</scope>
    <source>
        <strain evidence="3">CGMCC 1.12408</strain>
    </source>
</reference>
<organism evidence="3 4">
    <name type="scientific">Ornithinibacillus halotolerans</name>
    <dbReference type="NCBI Taxonomy" id="1274357"/>
    <lineage>
        <taxon>Bacteria</taxon>
        <taxon>Bacillati</taxon>
        <taxon>Bacillota</taxon>
        <taxon>Bacilli</taxon>
        <taxon>Bacillales</taxon>
        <taxon>Bacillaceae</taxon>
        <taxon>Ornithinibacillus</taxon>
    </lineage>
</organism>
<evidence type="ECO:0000256" key="1">
    <source>
        <dbReference type="ARBA" id="ARBA00002286"/>
    </source>
</evidence>
<dbReference type="PANTHER" id="PTHR46889:SF5">
    <property type="entry name" value="INTEGRASE PROTEIN"/>
    <property type="match status" value="1"/>
</dbReference>
<dbReference type="Pfam" id="PF13276">
    <property type="entry name" value="HTH_21"/>
    <property type="match status" value="1"/>
</dbReference>
<comment type="caution">
    <text evidence="3">The sequence shown here is derived from an EMBL/GenBank/DDBJ whole genome shotgun (WGS) entry which is preliminary data.</text>
</comment>
<dbReference type="GO" id="GO:0003676">
    <property type="term" value="F:nucleic acid binding"/>
    <property type="evidence" value="ECO:0007669"/>
    <property type="project" value="InterPro"/>
</dbReference>
<dbReference type="InterPro" id="IPR050900">
    <property type="entry name" value="Transposase_IS3/IS150/IS904"/>
</dbReference>
<dbReference type="NCBIfam" id="NF033516">
    <property type="entry name" value="transpos_IS3"/>
    <property type="match status" value="1"/>
</dbReference>
<name>A0A916RT84_9BACI</name>
<accession>A0A916RT84</accession>
<feature type="domain" description="Integrase catalytic" evidence="2">
    <location>
        <begin position="95"/>
        <end position="258"/>
    </location>
</feature>
<dbReference type="EMBL" id="BMEY01000002">
    <property type="protein sequence ID" value="GGA65275.1"/>
    <property type="molecule type" value="Genomic_DNA"/>
</dbReference>
<dbReference type="InterPro" id="IPR012337">
    <property type="entry name" value="RNaseH-like_sf"/>
</dbReference>
<reference evidence="3" key="1">
    <citation type="journal article" date="2014" name="Int. J. Syst. Evol. Microbiol.">
        <title>Complete genome sequence of Corynebacterium casei LMG S-19264T (=DSM 44701T), isolated from a smear-ripened cheese.</title>
        <authorList>
            <consortium name="US DOE Joint Genome Institute (JGI-PGF)"/>
            <person name="Walter F."/>
            <person name="Albersmeier A."/>
            <person name="Kalinowski J."/>
            <person name="Ruckert C."/>
        </authorList>
    </citation>
    <scope>NUCLEOTIDE SEQUENCE</scope>
    <source>
        <strain evidence="3">CGMCC 1.12408</strain>
    </source>
</reference>
<evidence type="ECO:0000313" key="3">
    <source>
        <dbReference type="EMBL" id="GGA65275.1"/>
    </source>
</evidence>
<dbReference type="SUPFAM" id="SSF53098">
    <property type="entry name" value="Ribonuclease H-like"/>
    <property type="match status" value="1"/>
</dbReference>
<dbReference type="InterPro" id="IPR025948">
    <property type="entry name" value="HTH-like_dom"/>
</dbReference>
<dbReference type="Pfam" id="PF13333">
    <property type="entry name" value="rve_2"/>
    <property type="match status" value="1"/>
</dbReference>
<sequence>MDAKELRDSREKEDELYTELISYIFHQKNQKTGVLQIKMIMENDYCICMNHKKIRRLMRKYNLVTKVRRANPYKKMIKATQEHRTLPNLLNRQFDQEEPNKVLLTDITYLYYENGQKAYLSCVKDGCTKEIIAHYLSTNLEMSIVYKTLEHLALNSGIIQPNTILHSDQGVHYTNPEFQKKAKELKLTQSMSRKGNCWDNAPMESFFGHFKDEVEYKHCKNFNELKQVVDSYIDEYNNRRYQWGLKKMTPVQYRNHLLAA</sequence>
<dbReference type="AlphaFoldDB" id="A0A916RT84"/>
<dbReference type="InterPro" id="IPR036397">
    <property type="entry name" value="RNaseH_sf"/>
</dbReference>
<dbReference type="Gene3D" id="3.30.420.10">
    <property type="entry name" value="Ribonuclease H-like superfamily/Ribonuclease H"/>
    <property type="match status" value="1"/>
</dbReference>
<dbReference type="InterPro" id="IPR001584">
    <property type="entry name" value="Integrase_cat-core"/>
</dbReference>
<proteinExistence type="predicted"/>